<dbReference type="InterPro" id="IPR012677">
    <property type="entry name" value="Nucleotide-bd_a/b_plait_sf"/>
</dbReference>
<protein>
    <recommendedName>
        <fullName evidence="4">RRM domain-containing protein</fullName>
    </recommendedName>
</protein>
<evidence type="ECO:0000313" key="6">
    <source>
        <dbReference type="Proteomes" id="UP000717515"/>
    </source>
</evidence>
<dbReference type="PROSITE" id="PS50102">
    <property type="entry name" value="RRM"/>
    <property type="match status" value="3"/>
</dbReference>
<feature type="compositionally biased region" description="Basic and acidic residues" evidence="3">
    <location>
        <begin position="60"/>
        <end position="101"/>
    </location>
</feature>
<dbReference type="InterPro" id="IPR035979">
    <property type="entry name" value="RBD_domain_sf"/>
</dbReference>
<name>A0A9P8A3N3_MORAP</name>
<dbReference type="PANTHER" id="PTHR23003:SF3">
    <property type="entry name" value="FI21236P1-RELATED"/>
    <property type="match status" value="1"/>
</dbReference>
<feature type="region of interest" description="Disordered" evidence="3">
    <location>
        <begin position="1"/>
        <end position="122"/>
    </location>
</feature>
<dbReference type="GO" id="GO:0003729">
    <property type="term" value="F:mRNA binding"/>
    <property type="evidence" value="ECO:0007669"/>
    <property type="project" value="TreeGrafter"/>
</dbReference>
<feature type="domain" description="RRM" evidence="4">
    <location>
        <begin position="125"/>
        <end position="202"/>
    </location>
</feature>
<comment type="caution">
    <text evidence="5">The sequence shown here is derived from an EMBL/GenBank/DDBJ whole genome shotgun (WGS) entry which is preliminary data.</text>
</comment>
<gene>
    <name evidence="5" type="ORF">KVV02_006456</name>
</gene>
<dbReference type="EMBL" id="JAIFTL010000090">
    <property type="protein sequence ID" value="KAG9323733.1"/>
    <property type="molecule type" value="Genomic_DNA"/>
</dbReference>
<dbReference type="GO" id="GO:0005634">
    <property type="term" value="C:nucleus"/>
    <property type="evidence" value="ECO:0007669"/>
    <property type="project" value="TreeGrafter"/>
</dbReference>
<organism evidence="5 6">
    <name type="scientific">Mortierella alpina</name>
    <name type="common">Oleaginous fungus</name>
    <name type="synonym">Mortierella renispora</name>
    <dbReference type="NCBI Taxonomy" id="64518"/>
    <lineage>
        <taxon>Eukaryota</taxon>
        <taxon>Fungi</taxon>
        <taxon>Fungi incertae sedis</taxon>
        <taxon>Mucoromycota</taxon>
        <taxon>Mortierellomycotina</taxon>
        <taxon>Mortierellomycetes</taxon>
        <taxon>Mortierellales</taxon>
        <taxon>Mortierellaceae</taxon>
        <taxon>Mortierella</taxon>
    </lineage>
</organism>
<dbReference type="GO" id="GO:0005737">
    <property type="term" value="C:cytoplasm"/>
    <property type="evidence" value="ECO:0007669"/>
    <property type="project" value="TreeGrafter"/>
</dbReference>
<dbReference type="SMART" id="SM00360">
    <property type="entry name" value="RRM"/>
    <property type="match status" value="3"/>
</dbReference>
<keyword evidence="1 2" id="KW-0694">RNA-binding</keyword>
<feature type="domain" description="RRM" evidence="4">
    <location>
        <begin position="311"/>
        <end position="387"/>
    </location>
</feature>
<dbReference type="InterPro" id="IPR050374">
    <property type="entry name" value="RRT5_SRSF_SR"/>
</dbReference>
<reference evidence="5" key="1">
    <citation type="submission" date="2021-07" db="EMBL/GenBank/DDBJ databases">
        <title>Draft genome of Mortierella alpina, strain LL118, isolated from an aspen leaf litter sample.</title>
        <authorList>
            <person name="Yang S."/>
            <person name="Vinatzer B.A."/>
        </authorList>
    </citation>
    <scope>NUCLEOTIDE SEQUENCE</scope>
    <source>
        <strain evidence="5">LL118</strain>
    </source>
</reference>
<dbReference type="Proteomes" id="UP000717515">
    <property type="component" value="Unassembled WGS sequence"/>
</dbReference>
<sequence length="387" mass="43498">MDNYGSSSSIPQSEDVVLSNNDTDNLEDMPHEEPRHRRSASYTRDDDRNYSINNSATNGDRSDSRDRRSSLDQRRSPSRSRSRDRFREDKYDTERHQDRSSGPRNRSQSPARGNGSTGAGSLRDRRIYVGNLSYDVKWTDLKDFMREIGAVSHADVLLGSDGRSKGCGVVEFQRAEHAQEAIRKLNDVVLMGRPIFVREDRETEGRIGFSGGRGGGVSSRRDVDATGRQVYVSNLPFAVNWKDMKDLFRRAGPVARADVFQTSDMRSKGSGTVVFERASDLPRAISTYVQPIRVVRPKDRSSRGPAAGSGDQIYVRNLPLTTTEQDLRDLFRTCGPMRMTEILLHGGRPKGSGIVRFEHYESADKAVAKFNGYVYGGRPLEIMYDRA</sequence>
<evidence type="ECO:0000256" key="1">
    <source>
        <dbReference type="ARBA" id="ARBA00022884"/>
    </source>
</evidence>
<dbReference type="AlphaFoldDB" id="A0A9P8A3N3"/>
<feature type="compositionally biased region" description="Polar residues" evidence="3">
    <location>
        <begin position="102"/>
        <end position="111"/>
    </location>
</feature>
<feature type="compositionally biased region" description="Polar residues" evidence="3">
    <location>
        <begin position="1"/>
        <end position="23"/>
    </location>
</feature>
<dbReference type="PANTHER" id="PTHR23003">
    <property type="entry name" value="RNA RECOGNITION MOTIF RRM DOMAIN CONTAINING PROTEIN"/>
    <property type="match status" value="1"/>
</dbReference>
<evidence type="ECO:0000256" key="3">
    <source>
        <dbReference type="SAM" id="MobiDB-lite"/>
    </source>
</evidence>
<dbReference type="Pfam" id="PF00076">
    <property type="entry name" value="RRM_1"/>
    <property type="match status" value="3"/>
</dbReference>
<evidence type="ECO:0000313" key="5">
    <source>
        <dbReference type="EMBL" id="KAG9323733.1"/>
    </source>
</evidence>
<dbReference type="InterPro" id="IPR000504">
    <property type="entry name" value="RRM_dom"/>
</dbReference>
<accession>A0A9P8A3N3</accession>
<feature type="domain" description="RRM" evidence="4">
    <location>
        <begin position="228"/>
        <end position="325"/>
    </location>
</feature>
<evidence type="ECO:0000256" key="2">
    <source>
        <dbReference type="PROSITE-ProRule" id="PRU00176"/>
    </source>
</evidence>
<evidence type="ECO:0000259" key="4">
    <source>
        <dbReference type="PROSITE" id="PS50102"/>
    </source>
</evidence>
<dbReference type="SUPFAM" id="SSF54928">
    <property type="entry name" value="RNA-binding domain, RBD"/>
    <property type="match status" value="2"/>
</dbReference>
<proteinExistence type="predicted"/>
<feature type="compositionally biased region" description="Polar residues" evidence="3">
    <location>
        <begin position="50"/>
        <end position="59"/>
    </location>
</feature>
<dbReference type="Gene3D" id="3.30.70.330">
    <property type="match status" value="3"/>
</dbReference>